<gene>
    <name evidence="4" type="ORF">EV671_100537</name>
</gene>
<evidence type="ECO:0000256" key="2">
    <source>
        <dbReference type="SAM" id="SignalP"/>
    </source>
</evidence>
<dbReference type="RefSeq" id="WP_132570378.1">
    <property type="nucleotide sequence ID" value="NZ_CBCSGL010000032.1"/>
</dbReference>
<keyword evidence="1" id="KW-0472">Membrane</keyword>
<reference evidence="4 5" key="1">
    <citation type="submission" date="2019-03" db="EMBL/GenBank/DDBJ databases">
        <title>Genomic Encyclopedia of Type Strains, Phase IV (KMG-IV): sequencing the most valuable type-strain genomes for metagenomic binning, comparative biology and taxonomic classification.</title>
        <authorList>
            <person name="Goeker M."/>
        </authorList>
    </citation>
    <scope>NUCLEOTIDE SEQUENCE [LARGE SCALE GENOMIC DNA]</scope>
    <source>
        <strain evidence="4 5">DSM 654</strain>
    </source>
</reference>
<keyword evidence="1" id="KW-0812">Transmembrane</keyword>
<evidence type="ECO:0000259" key="3">
    <source>
        <dbReference type="Pfam" id="PF12158"/>
    </source>
</evidence>
<dbReference type="InterPro" id="IPR021994">
    <property type="entry name" value="DUF3592"/>
</dbReference>
<protein>
    <submittedName>
        <fullName evidence="4">Uncharacterized protein DUF3592</fullName>
    </submittedName>
</protein>
<accession>A0A4R3VE61</accession>
<feature type="transmembrane region" description="Helical" evidence="1">
    <location>
        <begin position="119"/>
        <end position="136"/>
    </location>
</feature>
<name>A0A4R3VE61_ROSSA</name>
<evidence type="ECO:0000313" key="4">
    <source>
        <dbReference type="EMBL" id="TCV02002.1"/>
    </source>
</evidence>
<dbReference type="EMBL" id="SMBU01000005">
    <property type="protein sequence ID" value="TCV02002.1"/>
    <property type="molecule type" value="Genomic_DNA"/>
</dbReference>
<keyword evidence="5" id="KW-1185">Reference proteome</keyword>
<feature type="signal peptide" evidence="2">
    <location>
        <begin position="1"/>
        <end position="29"/>
    </location>
</feature>
<evidence type="ECO:0000313" key="5">
    <source>
        <dbReference type="Proteomes" id="UP000295110"/>
    </source>
</evidence>
<dbReference type="OrthoDB" id="9134717at2"/>
<feature type="chain" id="PRO_5020393010" evidence="2">
    <location>
        <begin position="30"/>
        <end position="139"/>
    </location>
</feature>
<keyword evidence="2" id="KW-0732">Signal</keyword>
<dbReference type="Proteomes" id="UP000295110">
    <property type="component" value="Unassembled WGS sequence"/>
</dbReference>
<keyword evidence="1" id="KW-1133">Transmembrane helix</keyword>
<organism evidence="4 5">
    <name type="scientific">Roseateles saccharophilus</name>
    <name type="common">Pseudomonas saccharophila</name>
    <dbReference type="NCBI Taxonomy" id="304"/>
    <lineage>
        <taxon>Bacteria</taxon>
        <taxon>Pseudomonadati</taxon>
        <taxon>Pseudomonadota</taxon>
        <taxon>Betaproteobacteria</taxon>
        <taxon>Burkholderiales</taxon>
        <taxon>Sphaerotilaceae</taxon>
        <taxon>Roseateles</taxon>
    </lineage>
</organism>
<sequence>MTLIKLAFIVCGLLLVGAAWWSATMNARAADWPDTRGVIVHSEHRQAPDGDNDSVRIEYDYQVAGQARRGSKVGYAGGPSQSADKAALVARYPVGLEVRVYYDPADPGRAVLERSPSRAWIAAVLMGVALVAIGLFKDL</sequence>
<feature type="domain" description="DUF3592" evidence="3">
    <location>
        <begin position="35"/>
        <end position="116"/>
    </location>
</feature>
<dbReference type="AlphaFoldDB" id="A0A4R3VE61"/>
<dbReference type="Pfam" id="PF12158">
    <property type="entry name" value="DUF3592"/>
    <property type="match status" value="1"/>
</dbReference>
<proteinExistence type="predicted"/>
<comment type="caution">
    <text evidence="4">The sequence shown here is derived from an EMBL/GenBank/DDBJ whole genome shotgun (WGS) entry which is preliminary data.</text>
</comment>
<evidence type="ECO:0000256" key="1">
    <source>
        <dbReference type="SAM" id="Phobius"/>
    </source>
</evidence>